<evidence type="ECO:0000256" key="6">
    <source>
        <dbReference type="RuleBase" id="RU361134"/>
    </source>
</evidence>
<comment type="caution">
    <text evidence="8">The sequence shown here is derived from an EMBL/GenBank/DDBJ whole genome shotgun (WGS) entry which is preliminary data.</text>
</comment>
<protein>
    <recommendedName>
        <fullName evidence="6">Alpha-amylase</fullName>
        <ecNumber evidence="6">3.2.1.1</ecNumber>
    </recommendedName>
</protein>
<dbReference type="SUPFAM" id="SSF49344">
    <property type="entry name" value="CBD9-like"/>
    <property type="match status" value="1"/>
</dbReference>
<comment type="similarity">
    <text evidence="2 5">Belongs to the glycosyl hydrolase 13 family.</text>
</comment>
<evidence type="ECO:0000256" key="3">
    <source>
        <dbReference type="ARBA" id="ARBA00022723"/>
    </source>
</evidence>
<dbReference type="Proteomes" id="UP000242616">
    <property type="component" value="Unassembled WGS sequence"/>
</dbReference>
<keyword evidence="3" id="KW-0479">Metal-binding</keyword>
<dbReference type="Pfam" id="PF09985">
    <property type="entry name" value="Glucodextran_C"/>
    <property type="match status" value="1"/>
</dbReference>
<evidence type="ECO:0000256" key="2">
    <source>
        <dbReference type="ARBA" id="ARBA00008061"/>
    </source>
</evidence>
<keyword evidence="4" id="KW-0732">Signal</keyword>
<comment type="catalytic activity">
    <reaction evidence="6">
        <text>Endohydrolysis of (1-&gt;4)-alpha-D-glucosidic linkages in polysaccharides containing three or more (1-&gt;4)-alpha-linked D-glucose units.</text>
        <dbReference type="EC" id="3.2.1.1"/>
    </reaction>
</comment>
<evidence type="ECO:0000259" key="7">
    <source>
        <dbReference type="SMART" id="SM00642"/>
    </source>
</evidence>
<accession>A0ABX3II34</accession>
<evidence type="ECO:0000256" key="4">
    <source>
        <dbReference type="ARBA" id="ARBA00022729"/>
    </source>
</evidence>
<dbReference type="PRINTS" id="PR00110">
    <property type="entry name" value="ALPHAAMYLASE"/>
</dbReference>
<dbReference type="Pfam" id="PF00128">
    <property type="entry name" value="Alpha-amylase"/>
    <property type="match status" value="1"/>
</dbReference>
<keyword evidence="9" id="KW-1185">Reference proteome</keyword>
<dbReference type="SMART" id="SM00642">
    <property type="entry name" value="Aamy"/>
    <property type="match status" value="1"/>
</dbReference>
<dbReference type="EC" id="3.2.1.1" evidence="6"/>
<dbReference type="RefSeq" id="WP_077198069.1">
    <property type="nucleotide sequence ID" value="NZ_LBFC01000014.1"/>
</dbReference>
<gene>
    <name evidence="8" type="ORF">XJ44_03455</name>
</gene>
<dbReference type="InterPro" id="IPR017853">
    <property type="entry name" value="GH"/>
</dbReference>
<dbReference type="Gene3D" id="3.20.20.80">
    <property type="entry name" value="Glycosidases"/>
    <property type="match status" value="1"/>
</dbReference>
<evidence type="ECO:0000256" key="5">
    <source>
        <dbReference type="RuleBase" id="RU003615"/>
    </source>
</evidence>
<dbReference type="EMBL" id="LBFC01000014">
    <property type="protein sequence ID" value="ONN27497.1"/>
    <property type="molecule type" value="Genomic_DNA"/>
</dbReference>
<organism evidence="8 9">
    <name type="scientific">Thermosipho affectus</name>
    <dbReference type="NCBI Taxonomy" id="660294"/>
    <lineage>
        <taxon>Bacteria</taxon>
        <taxon>Thermotogati</taxon>
        <taxon>Thermotogota</taxon>
        <taxon>Thermotogae</taxon>
        <taxon>Thermotogales</taxon>
        <taxon>Fervidobacteriaceae</taxon>
        <taxon>Thermosipho</taxon>
    </lineage>
</organism>
<evidence type="ECO:0000313" key="8">
    <source>
        <dbReference type="EMBL" id="ONN27497.1"/>
    </source>
</evidence>
<keyword evidence="6" id="KW-0378">Hydrolase</keyword>
<proteinExistence type="inferred from homology"/>
<dbReference type="InterPro" id="IPR013780">
    <property type="entry name" value="Glyco_hydro_b"/>
</dbReference>
<evidence type="ECO:0000256" key="1">
    <source>
        <dbReference type="ARBA" id="ARBA00001913"/>
    </source>
</evidence>
<dbReference type="InterPro" id="IPR006047">
    <property type="entry name" value="GH13_cat_dom"/>
</dbReference>
<name>A0ABX3II34_9BACT</name>
<reference evidence="8 9" key="1">
    <citation type="submission" date="2015-06" db="EMBL/GenBank/DDBJ databases">
        <title>Genome sequencing of Thermotogales isolates from hydrothermal vents.</title>
        <authorList>
            <person name="Haverkamp T.H."/>
            <person name="Kublanov I.V."/>
            <person name="Nesbo C.L."/>
        </authorList>
    </citation>
    <scope>NUCLEOTIDE SEQUENCE [LARGE SCALE GENOMIC DNA]</scope>
    <source>
        <strain evidence="9">ik275mar</strain>
    </source>
</reference>
<sequence>MKKISVIFILFFSVMFLGNWQDKVLYFIMIDRFNDGNVSNNDQGMNEYNPYNGAKYSGGDLEGILQKIDYIKGMGIDGIWITPPVANQWWDPWVHYGGYHGYWARDFTKVDEHFGNLEIYKKLSKELHKNGMVLIQDIVVNHVGNYFRFKNGKFEINTKSVPTNAPTQYPFNLNNYDIPDVRKKSIYHWTPDINNFADPNQRLNYQLSGLDDLNTENLEVRKALKESYKYWIKQVGVDGFRVDTAMYVPKGFWKDFFLSKDGIYSQKDNFISFGEVWLTSKPFDDSAEKEIETYFEAGFNAMLDFPLNEEIKRVIKGGQPTKYLAYRIERRNKMLEKGLLVTFIDNHDMERFAKGTTPIVTKLALAFLMTLPGMPVIYYGTEQYFEETRASMFEKGWGSKNKNHFNPESDMYKFISQIISFRKSYTATRYGKVKVLSFEESGAGILAYLLKDDKEELVVILNTSNDTKITKIKTSLSEGMVLVPVFNLNGKTTKLITKKDGEFVVTIPGRSITVYKISDEKRVIKKSNLFVKTNLKDGMIIKDKFTIKGKTNAKYVYIYIDRKYDNKIKLNVKNNQFTYVVDPLRFDPGKHTLLIKARGKSIKNVIYTEETNFLVELEVKDLAFSIDPKGDDNGPNGTYVYPTDPTFKRQMDILAVKVQSIGPTLVISIKPKEITKSWNPINGFDHVTYQIFLDDPSKVGTTYLPFQNYKIKDWDYEIFVTGWSSALYSSKGANKNKFGMQIGSPEVIVDDGWIKIIVKGDNLGNPKSYSGWKIYLTSWDYDGISSRFRPIESEPKAYIFGGGNENAAYIMDDLWIEIRK</sequence>
<comment type="cofactor">
    <cofactor evidence="1">
        <name>Ca(2+)</name>
        <dbReference type="ChEBI" id="CHEBI:29108"/>
    </cofactor>
</comment>
<keyword evidence="6" id="KW-0119">Carbohydrate metabolism</keyword>
<evidence type="ECO:0000313" key="9">
    <source>
        <dbReference type="Proteomes" id="UP000242616"/>
    </source>
</evidence>
<dbReference type="Gene3D" id="2.60.40.1180">
    <property type="entry name" value="Golgi alpha-mannosidase II"/>
    <property type="match status" value="1"/>
</dbReference>
<dbReference type="SUPFAM" id="SSF51445">
    <property type="entry name" value="(Trans)glycosidases"/>
    <property type="match status" value="1"/>
</dbReference>
<dbReference type="Gene3D" id="2.60.40.1190">
    <property type="match status" value="1"/>
</dbReference>
<dbReference type="InterPro" id="IPR006046">
    <property type="entry name" value="Alpha_amylase"/>
</dbReference>
<feature type="domain" description="Glycosyl hydrolase family 13 catalytic" evidence="7">
    <location>
        <begin position="27"/>
        <end position="422"/>
    </location>
</feature>
<dbReference type="InterPro" id="IPR019248">
    <property type="entry name" value="Glucodextran_C"/>
</dbReference>
<dbReference type="PANTHER" id="PTHR10357">
    <property type="entry name" value="ALPHA-AMYLASE FAMILY MEMBER"/>
    <property type="match status" value="1"/>
</dbReference>
<dbReference type="PANTHER" id="PTHR10357:SF215">
    <property type="entry name" value="ALPHA-AMYLASE 1"/>
    <property type="match status" value="1"/>
</dbReference>
<keyword evidence="6" id="KW-0326">Glycosidase</keyword>